<keyword evidence="8 9" id="KW-0143">Chaperone</keyword>
<evidence type="ECO:0000256" key="5">
    <source>
        <dbReference type="ARBA" id="ARBA00022771"/>
    </source>
</evidence>
<feature type="binding site" evidence="9">
    <location>
        <position position="229"/>
    </location>
    <ligand>
        <name>Zn(2+)</name>
        <dbReference type="ChEBI" id="CHEBI:29105"/>
        <label>1</label>
    </ligand>
</feature>
<dbReference type="NCBIfam" id="TIGR02349">
    <property type="entry name" value="DnaJ_bact"/>
    <property type="match status" value="1"/>
</dbReference>
<evidence type="ECO:0000256" key="2">
    <source>
        <dbReference type="ARBA" id="ARBA00022705"/>
    </source>
</evidence>
<keyword evidence="3 9" id="KW-0479">Metal-binding</keyword>
<gene>
    <name evidence="9 14" type="primary">dnaJ</name>
    <name evidence="14" type="ORF">GCM10009096_13410</name>
</gene>
<dbReference type="InterPro" id="IPR001305">
    <property type="entry name" value="HSP_DnaJ_Cys-rich_dom"/>
</dbReference>
<evidence type="ECO:0000256" key="1">
    <source>
        <dbReference type="ARBA" id="ARBA00022490"/>
    </source>
</evidence>
<dbReference type="Gene3D" id="2.60.260.20">
    <property type="entry name" value="Urease metallochaperone UreE, N-terminal domain"/>
    <property type="match status" value="2"/>
</dbReference>
<dbReference type="InterPro" id="IPR036410">
    <property type="entry name" value="HSP_DnaJ_Cys-rich_dom_sf"/>
</dbReference>
<feature type="binding site" evidence="9">
    <location>
        <position position="232"/>
    </location>
    <ligand>
        <name>Zn(2+)</name>
        <dbReference type="ChEBI" id="CHEBI:29105"/>
        <label>1</label>
    </ligand>
</feature>
<proteinExistence type="inferred from homology"/>
<dbReference type="SMART" id="SM00271">
    <property type="entry name" value="DnaJ"/>
    <property type="match status" value="1"/>
</dbReference>
<dbReference type="InterPro" id="IPR008971">
    <property type="entry name" value="HSP40/DnaJ_pept-bd"/>
</dbReference>
<dbReference type="Proteomes" id="UP001500713">
    <property type="component" value="Unassembled WGS sequence"/>
</dbReference>
<accession>A0ABN1AD02</accession>
<comment type="caution">
    <text evidence="14">The sequence shown here is derived from an EMBL/GenBank/DDBJ whole genome shotgun (WGS) entry which is preliminary data.</text>
</comment>
<dbReference type="InterPro" id="IPR001623">
    <property type="entry name" value="DnaJ_domain"/>
</dbReference>
<dbReference type="Gene3D" id="1.10.287.110">
    <property type="entry name" value="DnaJ domain"/>
    <property type="match status" value="1"/>
</dbReference>
<evidence type="ECO:0000259" key="13">
    <source>
        <dbReference type="PROSITE" id="PS51188"/>
    </source>
</evidence>
<evidence type="ECO:0000313" key="15">
    <source>
        <dbReference type="Proteomes" id="UP001500713"/>
    </source>
</evidence>
<dbReference type="SUPFAM" id="SSF49493">
    <property type="entry name" value="HSP40/DnaJ peptide-binding domain"/>
    <property type="match status" value="2"/>
</dbReference>
<name>A0ABN1AD02_9SPHN</name>
<keyword evidence="4 9" id="KW-0677">Repeat</keyword>
<keyword evidence="1 9" id="KW-0963">Cytoplasm</keyword>
<evidence type="ECO:0000256" key="7">
    <source>
        <dbReference type="ARBA" id="ARBA00023016"/>
    </source>
</evidence>
<dbReference type="PRINTS" id="PR00625">
    <property type="entry name" value="JDOMAIN"/>
</dbReference>
<evidence type="ECO:0000256" key="11">
    <source>
        <dbReference type="SAM" id="MobiDB-lite"/>
    </source>
</evidence>
<keyword evidence="2 9" id="KW-0235">DNA replication</keyword>
<dbReference type="PROSITE" id="PS00636">
    <property type="entry name" value="DNAJ_1"/>
    <property type="match status" value="1"/>
</dbReference>
<comment type="function">
    <text evidence="9">Participates actively in the response to hyperosmotic and heat shock by preventing the aggregation of stress-denatured proteins and by disaggregating proteins, also in an autonomous, DnaK-independent fashion. Unfolded proteins bind initially to DnaJ; upon interaction with the DnaJ-bound protein, DnaK hydrolyzes its bound ATP, resulting in the formation of a stable complex. GrpE releases ADP from DnaK; ATP binding to DnaK triggers the release of the substrate protein, thus completing the reaction cycle. Several rounds of ATP-dependent interactions between DnaJ, DnaK and GrpE are required for fully efficient folding. Also involved, together with DnaK and GrpE, in the DNA replication of plasmids through activation of initiation proteins.</text>
</comment>
<dbReference type="Pfam" id="PF00226">
    <property type="entry name" value="DnaJ"/>
    <property type="match status" value="1"/>
</dbReference>
<feature type="repeat" description="CXXCXGXG motif" evidence="9">
    <location>
        <begin position="176"/>
        <end position="183"/>
    </location>
</feature>
<evidence type="ECO:0000259" key="12">
    <source>
        <dbReference type="PROSITE" id="PS50076"/>
    </source>
</evidence>
<dbReference type="PROSITE" id="PS50076">
    <property type="entry name" value="DNAJ_2"/>
    <property type="match status" value="1"/>
</dbReference>
<keyword evidence="5 9" id="KW-0863">Zinc-finger</keyword>
<dbReference type="NCBIfam" id="NF008035">
    <property type="entry name" value="PRK10767.1"/>
    <property type="match status" value="1"/>
</dbReference>
<feature type="binding site" evidence="9">
    <location>
        <position position="215"/>
    </location>
    <ligand>
        <name>Zn(2+)</name>
        <dbReference type="ChEBI" id="CHEBI:29105"/>
        <label>2</label>
    </ligand>
</feature>
<comment type="subunit">
    <text evidence="9">Homodimer.</text>
</comment>
<feature type="domain" description="CR-type" evidence="13">
    <location>
        <begin position="163"/>
        <end position="241"/>
    </location>
</feature>
<dbReference type="SUPFAM" id="SSF46565">
    <property type="entry name" value="Chaperone J-domain"/>
    <property type="match status" value="1"/>
</dbReference>
<evidence type="ECO:0000256" key="4">
    <source>
        <dbReference type="ARBA" id="ARBA00022737"/>
    </source>
</evidence>
<feature type="repeat" description="CXXCXGXG motif" evidence="9">
    <location>
        <begin position="215"/>
        <end position="222"/>
    </location>
</feature>
<feature type="binding site" evidence="9">
    <location>
        <position position="218"/>
    </location>
    <ligand>
        <name>Zn(2+)</name>
        <dbReference type="ChEBI" id="CHEBI:29105"/>
        <label>2</label>
    </ligand>
</feature>
<dbReference type="CDD" id="cd10719">
    <property type="entry name" value="DnaJ_zf"/>
    <property type="match status" value="1"/>
</dbReference>
<feature type="zinc finger region" description="CR-type" evidence="10">
    <location>
        <begin position="163"/>
        <end position="241"/>
    </location>
</feature>
<dbReference type="PANTHER" id="PTHR43096">
    <property type="entry name" value="DNAJ HOMOLOG 1, MITOCHONDRIAL-RELATED"/>
    <property type="match status" value="1"/>
</dbReference>
<keyword evidence="7 9" id="KW-0346">Stress response</keyword>
<feature type="binding site" evidence="9">
    <location>
        <position position="176"/>
    </location>
    <ligand>
        <name>Zn(2+)</name>
        <dbReference type="ChEBI" id="CHEBI:29105"/>
        <label>1</label>
    </ligand>
</feature>
<feature type="compositionally biased region" description="Basic and acidic residues" evidence="11">
    <location>
        <begin position="395"/>
        <end position="405"/>
    </location>
</feature>
<organism evidence="14 15">
    <name type="scientific">Parasphingorhabdus litoris</name>
    <dbReference type="NCBI Taxonomy" id="394733"/>
    <lineage>
        <taxon>Bacteria</taxon>
        <taxon>Pseudomonadati</taxon>
        <taxon>Pseudomonadota</taxon>
        <taxon>Alphaproteobacteria</taxon>
        <taxon>Sphingomonadales</taxon>
        <taxon>Sphingomonadaceae</taxon>
        <taxon>Parasphingorhabdus</taxon>
    </lineage>
</organism>
<feature type="domain" description="J" evidence="12">
    <location>
        <begin position="28"/>
        <end position="93"/>
    </location>
</feature>
<comment type="cofactor">
    <cofactor evidence="9">
        <name>Zn(2+)</name>
        <dbReference type="ChEBI" id="CHEBI:29105"/>
    </cofactor>
    <text evidence="9">Binds 2 Zn(2+) ions per monomer.</text>
</comment>
<protein>
    <recommendedName>
        <fullName evidence="9">Chaperone protein DnaJ</fullName>
    </recommendedName>
</protein>
<dbReference type="PANTHER" id="PTHR43096:SF48">
    <property type="entry name" value="CHAPERONE PROTEIN DNAJ"/>
    <property type="match status" value="1"/>
</dbReference>
<comment type="subcellular location">
    <subcellularLocation>
        <location evidence="9">Cytoplasm</location>
    </subcellularLocation>
</comment>
<feature type="binding site" evidence="9">
    <location>
        <position position="193"/>
    </location>
    <ligand>
        <name>Zn(2+)</name>
        <dbReference type="ChEBI" id="CHEBI:29105"/>
        <label>2</label>
    </ligand>
</feature>
<dbReference type="InterPro" id="IPR002939">
    <property type="entry name" value="DnaJ_C"/>
</dbReference>
<evidence type="ECO:0000313" key="14">
    <source>
        <dbReference type="EMBL" id="GAA0473422.1"/>
    </source>
</evidence>
<evidence type="ECO:0000256" key="10">
    <source>
        <dbReference type="PROSITE-ProRule" id="PRU00546"/>
    </source>
</evidence>
<dbReference type="CDD" id="cd06257">
    <property type="entry name" value="DnaJ"/>
    <property type="match status" value="1"/>
</dbReference>
<evidence type="ECO:0000256" key="3">
    <source>
        <dbReference type="ARBA" id="ARBA00022723"/>
    </source>
</evidence>
<feature type="region of interest" description="Disordered" evidence="11">
    <location>
        <begin position="376"/>
        <end position="405"/>
    </location>
</feature>
<feature type="binding site" evidence="9">
    <location>
        <position position="196"/>
    </location>
    <ligand>
        <name>Zn(2+)</name>
        <dbReference type="ChEBI" id="CHEBI:29105"/>
        <label>2</label>
    </ligand>
</feature>
<dbReference type="PROSITE" id="PS51188">
    <property type="entry name" value="ZF_CR"/>
    <property type="match status" value="1"/>
</dbReference>
<feature type="repeat" description="CXXCXGXG motif" evidence="9">
    <location>
        <begin position="229"/>
        <end position="236"/>
    </location>
</feature>
<dbReference type="Pfam" id="PF00684">
    <property type="entry name" value="DnaJ_CXXCXGXG"/>
    <property type="match status" value="1"/>
</dbReference>
<evidence type="ECO:0000256" key="6">
    <source>
        <dbReference type="ARBA" id="ARBA00022833"/>
    </source>
</evidence>
<sequence>MPEASAGKVWAKYEYGFGGSKVMATEMDYYQQLEVDRSCDGATLKSSYRKLAMKYHPDKNPGDAAAEAKFKSISEAYDVLKDPQKRAAYDQYGHAAFTNGGGNNAGGGGFAGAAFNDIGDIFETIFGGGGGGGFGGQQQQRGPARGADLRYDMEISLEDAFHGKQTEIEIDVSVGCDECDGSGAEPGTGVKTCPTCHGHGKVRAQQGFFVVERTCASCQGRGEVIESPCHVCLGEGRVDKPQVLEVEIPAGVDSGTRIRLSGKGEAGARGAPPGDLYIFIHLARHNIFEREGTTLFTRAPISFSVAALGGEIVIPGLDGAKHEIRIPAGIQSGKQIRQRGAGMPVLRGRGHGDMVVQIDVETPTKLSSRQKELLREFQETETGDESPQSSGFFSKIKEAWDGLAE</sequence>
<dbReference type="CDD" id="cd10747">
    <property type="entry name" value="DnaJ_C"/>
    <property type="match status" value="1"/>
</dbReference>
<comment type="similarity">
    <text evidence="9">Belongs to the DnaJ family.</text>
</comment>
<dbReference type="InterPro" id="IPR012724">
    <property type="entry name" value="DnaJ"/>
</dbReference>
<dbReference type="InterPro" id="IPR036869">
    <property type="entry name" value="J_dom_sf"/>
</dbReference>
<evidence type="ECO:0000256" key="9">
    <source>
        <dbReference type="HAMAP-Rule" id="MF_01152"/>
    </source>
</evidence>
<feature type="repeat" description="CXXCXGXG motif" evidence="9">
    <location>
        <begin position="193"/>
        <end position="200"/>
    </location>
</feature>
<evidence type="ECO:0000256" key="8">
    <source>
        <dbReference type="ARBA" id="ARBA00023186"/>
    </source>
</evidence>
<reference evidence="14 15" key="1">
    <citation type="journal article" date="2019" name="Int. J. Syst. Evol. Microbiol.">
        <title>The Global Catalogue of Microorganisms (GCM) 10K type strain sequencing project: providing services to taxonomists for standard genome sequencing and annotation.</title>
        <authorList>
            <consortium name="The Broad Institute Genomics Platform"/>
            <consortium name="The Broad Institute Genome Sequencing Center for Infectious Disease"/>
            <person name="Wu L."/>
            <person name="Ma J."/>
        </authorList>
    </citation>
    <scope>NUCLEOTIDE SEQUENCE [LARGE SCALE GENOMIC DNA]</scope>
    <source>
        <strain evidence="14 15">JCM 14162</strain>
    </source>
</reference>
<keyword evidence="15" id="KW-1185">Reference proteome</keyword>
<dbReference type="Gene3D" id="2.10.230.10">
    <property type="entry name" value="Heat shock protein DnaJ, cysteine-rich domain"/>
    <property type="match status" value="1"/>
</dbReference>
<dbReference type="HAMAP" id="MF_01152">
    <property type="entry name" value="DnaJ"/>
    <property type="match status" value="1"/>
</dbReference>
<feature type="binding site" evidence="9">
    <location>
        <position position="179"/>
    </location>
    <ligand>
        <name>Zn(2+)</name>
        <dbReference type="ChEBI" id="CHEBI:29105"/>
        <label>1</label>
    </ligand>
</feature>
<dbReference type="SUPFAM" id="SSF57938">
    <property type="entry name" value="DnaJ/Hsp40 cysteine-rich domain"/>
    <property type="match status" value="1"/>
</dbReference>
<dbReference type="EMBL" id="BAAAEM010000002">
    <property type="protein sequence ID" value="GAA0473422.1"/>
    <property type="molecule type" value="Genomic_DNA"/>
</dbReference>
<dbReference type="Pfam" id="PF01556">
    <property type="entry name" value="DnaJ_C"/>
    <property type="match status" value="1"/>
</dbReference>
<keyword evidence="6 9" id="KW-0862">Zinc</keyword>
<dbReference type="InterPro" id="IPR018253">
    <property type="entry name" value="DnaJ_domain_CS"/>
</dbReference>
<comment type="domain">
    <text evidence="9">The J domain is necessary and sufficient to stimulate DnaK ATPase activity. Zinc center 1 plays an important role in the autonomous, DnaK-independent chaperone activity of DnaJ. Zinc center 2 is essential for interaction with DnaK and for DnaJ activity.</text>
</comment>